<keyword evidence="5" id="KW-0732">Signal</keyword>
<dbReference type="InterPro" id="IPR003591">
    <property type="entry name" value="Leu-rich_rpt_typical-subtyp"/>
</dbReference>
<dbReference type="PANTHER" id="PTHR24368">
    <property type="entry name" value="AMPHOTERIN-INDUCED PROTEIN"/>
    <property type="match status" value="1"/>
</dbReference>
<gene>
    <name evidence="16" type="ORF">PECUL_23A013510</name>
</gene>
<feature type="domain" description="Ig-like" evidence="15">
    <location>
        <begin position="322"/>
        <end position="401"/>
    </location>
</feature>
<dbReference type="AlphaFoldDB" id="A0AAD1R0P4"/>
<evidence type="ECO:0000256" key="3">
    <source>
        <dbReference type="ARBA" id="ARBA00022614"/>
    </source>
</evidence>
<keyword evidence="9 14" id="KW-0472">Membrane</keyword>
<keyword evidence="7" id="KW-0130">Cell adhesion</keyword>
<evidence type="ECO:0000256" key="6">
    <source>
        <dbReference type="ARBA" id="ARBA00022737"/>
    </source>
</evidence>
<name>A0AAD1R0P4_PELCU</name>
<evidence type="ECO:0000256" key="8">
    <source>
        <dbReference type="ARBA" id="ARBA00022989"/>
    </source>
</evidence>
<keyword evidence="4 14" id="KW-0812">Transmembrane</keyword>
<evidence type="ECO:0000256" key="14">
    <source>
        <dbReference type="SAM" id="Phobius"/>
    </source>
</evidence>
<evidence type="ECO:0000313" key="16">
    <source>
        <dbReference type="EMBL" id="CAH2221109.1"/>
    </source>
</evidence>
<dbReference type="EMBL" id="OW240912">
    <property type="protein sequence ID" value="CAH2221109.1"/>
    <property type="molecule type" value="Genomic_DNA"/>
</dbReference>
<feature type="region of interest" description="Disordered" evidence="13">
    <location>
        <begin position="486"/>
        <end position="540"/>
    </location>
</feature>
<protein>
    <submittedName>
        <fullName evidence="16">Amphoterin-induced 1</fullName>
    </submittedName>
</protein>
<dbReference type="Proteomes" id="UP001295444">
    <property type="component" value="Chromosome 01"/>
</dbReference>
<dbReference type="InterPro" id="IPR003598">
    <property type="entry name" value="Ig_sub2"/>
</dbReference>
<feature type="region of interest" description="Disordered" evidence="13">
    <location>
        <begin position="343"/>
        <end position="362"/>
    </location>
</feature>
<dbReference type="InterPro" id="IPR032675">
    <property type="entry name" value="LRR_dom_sf"/>
</dbReference>
<dbReference type="Gene3D" id="2.60.40.10">
    <property type="entry name" value="Immunoglobulins"/>
    <property type="match status" value="1"/>
</dbReference>
<dbReference type="SUPFAM" id="SSF52058">
    <property type="entry name" value="L domain-like"/>
    <property type="match status" value="1"/>
</dbReference>
<keyword evidence="11" id="KW-0325">Glycoprotein</keyword>
<organism evidence="16 17">
    <name type="scientific">Pelobates cultripes</name>
    <name type="common">Western spadefoot toad</name>
    <dbReference type="NCBI Taxonomy" id="61616"/>
    <lineage>
        <taxon>Eukaryota</taxon>
        <taxon>Metazoa</taxon>
        <taxon>Chordata</taxon>
        <taxon>Craniata</taxon>
        <taxon>Vertebrata</taxon>
        <taxon>Euteleostomi</taxon>
        <taxon>Amphibia</taxon>
        <taxon>Batrachia</taxon>
        <taxon>Anura</taxon>
        <taxon>Pelobatoidea</taxon>
        <taxon>Pelobatidae</taxon>
        <taxon>Pelobates</taxon>
    </lineage>
</organism>
<dbReference type="Pfam" id="PF13855">
    <property type="entry name" value="LRR_8"/>
    <property type="match status" value="1"/>
</dbReference>
<feature type="transmembrane region" description="Helical" evidence="14">
    <location>
        <begin position="417"/>
        <end position="437"/>
    </location>
</feature>
<dbReference type="InterPro" id="IPR003599">
    <property type="entry name" value="Ig_sub"/>
</dbReference>
<comment type="subcellular location">
    <subcellularLocation>
        <location evidence="1">Membrane</location>
        <topology evidence="1">Single-pass type I membrane protein</topology>
    </subcellularLocation>
</comment>
<dbReference type="SMART" id="SM00409">
    <property type="entry name" value="IG"/>
    <property type="match status" value="1"/>
</dbReference>
<dbReference type="SUPFAM" id="SSF48726">
    <property type="entry name" value="Immunoglobulin"/>
    <property type="match status" value="1"/>
</dbReference>
<dbReference type="PROSITE" id="PS50835">
    <property type="entry name" value="IG_LIKE"/>
    <property type="match status" value="1"/>
</dbReference>
<dbReference type="GO" id="GO:0007155">
    <property type="term" value="P:cell adhesion"/>
    <property type="evidence" value="ECO:0007669"/>
    <property type="project" value="UniProtKB-KW"/>
</dbReference>
<dbReference type="InterPro" id="IPR013783">
    <property type="entry name" value="Ig-like_fold"/>
</dbReference>
<dbReference type="SMART" id="SM00369">
    <property type="entry name" value="LRR_TYP"/>
    <property type="match status" value="5"/>
</dbReference>
<sequence>MEDNSLAPITRGRSAVAAADGRSVLHAEDRPAAQKHRETDMESILVDAMVSSALFLTRSGASPLNCQSNCVCASDIISCAKKELTIVPSGLPSYTAMLDLSHNNIHRLRAEWTPLPLKRLHTLLLSHNSITSVSADAFSLTPNLRHLDLSNNKLHSLEENVFSALEQLEVLLLFKNAITNIDRSAFDEVSLLQKLYLSQNRLTRFPLELVRDGEKLPELALLDISYNEIKNLPLPQLRALPARISNGLYLHGNPLTCDCELYGLFWNWHVRKLSSAIDFRDELKCRLISQNKVNLISLFALNSSEGLNCSVVREAGMEAYLGQTVILNCDTKQRGMTQVWVTPGNESVQTEPGERSSNRSSVSVLSNGSLQIQPIRLEDIGTYTCYAHGKLLNETLYVTLNVFNFTQHVHQETLNTAYTTLVGCVASVILVLIYLYLTPCRCWCRPGDRGQGEDRESIHSSVLSATPNHETTSDKAALSRHVAFLEPPGDLRGQNGKLKPNGSQEVPGIKGSAFQPSSPHRKLSDPGSISSVFSDTPIVV</sequence>
<dbReference type="Gene3D" id="3.80.10.10">
    <property type="entry name" value="Ribonuclease Inhibitor"/>
    <property type="match status" value="1"/>
</dbReference>
<keyword evidence="10" id="KW-1015">Disulfide bond</keyword>
<dbReference type="PRINTS" id="PR00019">
    <property type="entry name" value="LEURICHRPT"/>
</dbReference>
<evidence type="ECO:0000256" key="13">
    <source>
        <dbReference type="SAM" id="MobiDB-lite"/>
    </source>
</evidence>
<evidence type="ECO:0000256" key="5">
    <source>
        <dbReference type="ARBA" id="ARBA00022729"/>
    </source>
</evidence>
<keyword evidence="17" id="KW-1185">Reference proteome</keyword>
<keyword evidence="8 14" id="KW-1133">Transmembrane helix</keyword>
<dbReference type="FunFam" id="2.60.40.10:FF:001123">
    <property type="entry name" value="Amphoterin-induced protein 1 isoform X2"/>
    <property type="match status" value="1"/>
</dbReference>
<dbReference type="InterPro" id="IPR001611">
    <property type="entry name" value="Leu-rich_rpt"/>
</dbReference>
<evidence type="ECO:0000256" key="12">
    <source>
        <dbReference type="ARBA" id="ARBA00023319"/>
    </source>
</evidence>
<evidence type="ECO:0000256" key="4">
    <source>
        <dbReference type="ARBA" id="ARBA00022692"/>
    </source>
</evidence>
<accession>A0AAD1R0P4</accession>
<dbReference type="InterPro" id="IPR007110">
    <property type="entry name" value="Ig-like_dom"/>
</dbReference>
<evidence type="ECO:0000256" key="7">
    <source>
        <dbReference type="ARBA" id="ARBA00022889"/>
    </source>
</evidence>
<reference evidence="16" key="1">
    <citation type="submission" date="2022-03" db="EMBL/GenBank/DDBJ databases">
        <authorList>
            <person name="Alioto T."/>
            <person name="Alioto T."/>
            <person name="Gomez Garrido J."/>
        </authorList>
    </citation>
    <scope>NUCLEOTIDE SEQUENCE</scope>
</reference>
<dbReference type="GO" id="GO:0016020">
    <property type="term" value="C:membrane"/>
    <property type="evidence" value="ECO:0007669"/>
    <property type="project" value="UniProtKB-SubCell"/>
</dbReference>
<dbReference type="PROSITE" id="PS51450">
    <property type="entry name" value="LRR"/>
    <property type="match status" value="2"/>
</dbReference>
<evidence type="ECO:0000256" key="1">
    <source>
        <dbReference type="ARBA" id="ARBA00004479"/>
    </source>
</evidence>
<evidence type="ECO:0000313" key="17">
    <source>
        <dbReference type="Proteomes" id="UP001295444"/>
    </source>
</evidence>
<dbReference type="PANTHER" id="PTHR24368:SF1">
    <property type="entry name" value="AMPHOTERIN-INDUCED PROTEIN 1"/>
    <property type="match status" value="1"/>
</dbReference>
<comment type="similarity">
    <text evidence="2">Belongs to the immunoglobulin superfamily. AMIGO family.</text>
</comment>
<evidence type="ECO:0000256" key="2">
    <source>
        <dbReference type="ARBA" id="ARBA00005670"/>
    </source>
</evidence>
<keyword evidence="6" id="KW-0677">Repeat</keyword>
<dbReference type="InterPro" id="IPR031283">
    <property type="entry name" value="AMIGO"/>
</dbReference>
<dbReference type="InterPro" id="IPR036179">
    <property type="entry name" value="Ig-like_dom_sf"/>
</dbReference>
<evidence type="ECO:0000259" key="15">
    <source>
        <dbReference type="PROSITE" id="PS50835"/>
    </source>
</evidence>
<keyword evidence="3" id="KW-0433">Leucine-rich repeat</keyword>
<dbReference type="Pfam" id="PF13927">
    <property type="entry name" value="Ig_3"/>
    <property type="match status" value="1"/>
</dbReference>
<evidence type="ECO:0000256" key="9">
    <source>
        <dbReference type="ARBA" id="ARBA00023136"/>
    </source>
</evidence>
<keyword evidence="12" id="KW-0393">Immunoglobulin domain</keyword>
<evidence type="ECO:0000256" key="11">
    <source>
        <dbReference type="ARBA" id="ARBA00023180"/>
    </source>
</evidence>
<proteinExistence type="inferred from homology"/>
<evidence type="ECO:0000256" key="10">
    <source>
        <dbReference type="ARBA" id="ARBA00023157"/>
    </source>
</evidence>
<dbReference type="SMART" id="SM00408">
    <property type="entry name" value="IGc2"/>
    <property type="match status" value="1"/>
</dbReference>
<dbReference type="GO" id="GO:0007420">
    <property type="term" value="P:brain development"/>
    <property type="evidence" value="ECO:0007669"/>
    <property type="project" value="TreeGrafter"/>
</dbReference>